<keyword evidence="5" id="KW-0411">Iron-sulfur</keyword>
<feature type="domain" description="2Fe-2S ferredoxin-type" evidence="6">
    <location>
        <begin position="9"/>
        <end position="85"/>
    </location>
</feature>
<dbReference type="InterPro" id="IPR006058">
    <property type="entry name" value="2Fe2S_fd_BS"/>
</dbReference>
<dbReference type="Proteomes" id="UP000622405">
    <property type="component" value="Unassembled WGS sequence"/>
</dbReference>
<gene>
    <name evidence="7" type="ORF">GH811_17195</name>
</gene>
<reference evidence="7 8" key="1">
    <citation type="journal article" date="2020" name="mSystems">
        <title>Defining Genomic and Predicted Metabolic Features of the Acetobacterium Genus.</title>
        <authorList>
            <person name="Ross D.E."/>
            <person name="Marshall C.W."/>
            <person name="Gulliver D."/>
            <person name="May H.D."/>
            <person name="Norman R.S."/>
        </authorList>
    </citation>
    <scope>NUCLEOTIDE SEQUENCE [LARGE SCALE GENOMIC DNA]</scope>
    <source>
        <strain evidence="7 8">DSM 4132</strain>
    </source>
</reference>
<dbReference type="InterPro" id="IPR036884">
    <property type="entry name" value="2Fe-2S-bd_dom_sf"/>
</dbReference>
<dbReference type="PROSITE" id="PS00197">
    <property type="entry name" value="2FE2S_FER_1"/>
    <property type="match status" value="1"/>
</dbReference>
<keyword evidence="1" id="KW-0001">2Fe-2S</keyword>
<dbReference type="PANTHER" id="PTHR44379:SF5">
    <property type="entry name" value="OXIDOREDUCTASE WITH IRON-SULFUR SUBUNIT"/>
    <property type="match status" value="1"/>
</dbReference>
<dbReference type="InterPro" id="IPR012675">
    <property type="entry name" value="Beta-grasp_dom_sf"/>
</dbReference>
<accession>A0ABR6Z1I4</accession>
<dbReference type="SUPFAM" id="SSF54292">
    <property type="entry name" value="2Fe-2S ferredoxin-like"/>
    <property type="match status" value="1"/>
</dbReference>
<evidence type="ECO:0000256" key="2">
    <source>
        <dbReference type="ARBA" id="ARBA00022723"/>
    </source>
</evidence>
<comment type="caution">
    <text evidence="7">The sequence shown here is derived from an EMBL/GenBank/DDBJ whole genome shotgun (WGS) entry which is preliminary data.</text>
</comment>
<keyword evidence="8" id="KW-1185">Reference proteome</keyword>
<dbReference type="InterPro" id="IPR001041">
    <property type="entry name" value="2Fe-2S_ferredoxin-type"/>
</dbReference>
<protein>
    <submittedName>
        <fullName evidence="7">2Fe-2S iron-sulfur cluster binding domain-containing protein</fullName>
    </submittedName>
</protein>
<evidence type="ECO:0000313" key="7">
    <source>
        <dbReference type="EMBL" id="MBC3901344.1"/>
    </source>
</evidence>
<dbReference type="SUPFAM" id="SSF47741">
    <property type="entry name" value="CO dehydrogenase ISP C-domain like"/>
    <property type="match status" value="1"/>
</dbReference>
<evidence type="ECO:0000256" key="4">
    <source>
        <dbReference type="ARBA" id="ARBA00023004"/>
    </source>
</evidence>
<dbReference type="InterPro" id="IPR002888">
    <property type="entry name" value="2Fe-2S-bd"/>
</dbReference>
<dbReference type="PANTHER" id="PTHR44379">
    <property type="entry name" value="OXIDOREDUCTASE WITH IRON-SULFUR SUBUNIT"/>
    <property type="match status" value="1"/>
</dbReference>
<dbReference type="InterPro" id="IPR051452">
    <property type="entry name" value="Diverse_Oxidoreductases"/>
</dbReference>
<dbReference type="Gene3D" id="1.10.150.120">
    <property type="entry name" value="[2Fe-2S]-binding domain"/>
    <property type="match status" value="1"/>
</dbReference>
<organism evidence="7 8">
    <name type="scientific">Acetobacterium malicum</name>
    <dbReference type="NCBI Taxonomy" id="52692"/>
    <lineage>
        <taxon>Bacteria</taxon>
        <taxon>Bacillati</taxon>
        <taxon>Bacillota</taxon>
        <taxon>Clostridia</taxon>
        <taxon>Eubacteriales</taxon>
        <taxon>Eubacteriaceae</taxon>
        <taxon>Acetobacterium</taxon>
    </lineage>
</organism>
<proteinExistence type="predicted"/>
<dbReference type="EMBL" id="WJBE01000025">
    <property type="protein sequence ID" value="MBC3901344.1"/>
    <property type="molecule type" value="Genomic_DNA"/>
</dbReference>
<evidence type="ECO:0000313" key="8">
    <source>
        <dbReference type="Proteomes" id="UP000622405"/>
    </source>
</evidence>
<dbReference type="PROSITE" id="PS51085">
    <property type="entry name" value="2FE2S_FER_2"/>
    <property type="match status" value="1"/>
</dbReference>
<dbReference type="Pfam" id="PF00111">
    <property type="entry name" value="Fer2"/>
    <property type="match status" value="1"/>
</dbReference>
<evidence type="ECO:0000256" key="1">
    <source>
        <dbReference type="ARBA" id="ARBA00022714"/>
    </source>
</evidence>
<evidence type="ECO:0000256" key="3">
    <source>
        <dbReference type="ARBA" id="ARBA00023002"/>
    </source>
</evidence>
<dbReference type="Gene3D" id="3.10.20.30">
    <property type="match status" value="1"/>
</dbReference>
<keyword evidence="4" id="KW-0408">Iron</keyword>
<keyword evidence="3" id="KW-0560">Oxidoreductase</keyword>
<evidence type="ECO:0000259" key="6">
    <source>
        <dbReference type="PROSITE" id="PS51085"/>
    </source>
</evidence>
<dbReference type="Pfam" id="PF01799">
    <property type="entry name" value="Fer2_2"/>
    <property type="match status" value="1"/>
</dbReference>
<keyword evidence="2" id="KW-0479">Metal-binding</keyword>
<evidence type="ECO:0000256" key="5">
    <source>
        <dbReference type="ARBA" id="ARBA00023014"/>
    </source>
</evidence>
<name>A0ABR6Z1I4_9FIRM</name>
<sequence length="166" mass="17854">MMQNRENYIEVLCEVNGAPANLYVSPDRTVVDVLRNEMGLTGTKQGCDDGNCGACTILVDGKAAKSCSMLIGQVRNKKLTTIEGVSNGDVLHPMQQAFIDHFAIQCGFCTPGMIMTAIAILNENPNATEEDIREGLHGNLCRCTGYVKVVEAIEDARDQMNAGGAN</sequence>
<dbReference type="InterPro" id="IPR036010">
    <property type="entry name" value="2Fe-2S_ferredoxin-like_sf"/>
</dbReference>